<keyword evidence="4" id="KW-1185">Reference proteome</keyword>
<dbReference type="SUPFAM" id="SSF47943">
    <property type="entry name" value="Retrovirus capsid protein, N-terminal core domain"/>
    <property type="match status" value="1"/>
</dbReference>
<dbReference type="Gene3D" id="1.10.375.10">
    <property type="entry name" value="Human Immunodeficiency Virus Type 1 Capsid Protein"/>
    <property type="match status" value="1"/>
</dbReference>
<dbReference type="Ensembl" id="ENSACOT00000003758.1">
    <property type="protein sequence ID" value="ENSACOP00000003624.1"/>
    <property type="gene ID" value="ENSACOG00000002548.1"/>
</dbReference>
<dbReference type="GO" id="GO:0008270">
    <property type="term" value="F:zinc ion binding"/>
    <property type="evidence" value="ECO:0007669"/>
    <property type="project" value="InterPro"/>
</dbReference>
<proteinExistence type="predicted"/>
<dbReference type="Gene3D" id="1.10.150.180">
    <property type="entry name" value="Gamma-retroviral matrix domain"/>
    <property type="match status" value="1"/>
</dbReference>
<dbReference type="Gene3D" id="4.10.60.10">
    <property type="entry name" value="Zinc finger, CCHC-type"/>
    <property type="match status" value="1"/>
</dbReference>
<dbReference type="SUPFAM" id="SSF57756">
    <property type="entry name" value="Retrovirus zinc finger-like domains"/>
    <property type="match status" value="1"/>
</dbReference>
<dbReference type="PANTHER" id="PTHR33166">
    <property type="entry name" value="GAG_P30 DOMAIN-CONTAINING PROTEIN"/>
    <property type="match status" value="1"/>
</dbReference>
<dbReference type="GO" id="GO:0003676">
    <property type="term" value="F:nucleic acid binding"/>
    <property type="evidence" value="ECO:0007669"/>
    <property type="project" value="InterPro"/>
</dbReference>
<evidence type="ECO:0000313" key="3">
    <source>
        <dbReference type="Ensembl" id="ENSACOP00000003624.1"/>
    </source>
</evidence>
<dbReference type="SUPFAM" id="SSF47836">
    <property type="entry name" value="Retroviral matrix proteins"/>
    <property type="match status" value="1"/>
</dbReference>
<dbReference type="InterPro" id="IPR036946">
    <property type="entry name" value="G_retro_matrix_sf"/>
</dbReference>
<dbReference type="InterPro" id="IPR008919">
    <property type="entry name" value="Retrov_capsid_N"/>
</dbReference>
<dbReference type="InterPro" id="IPR050462">
    <property type="entry name" value="Retroviral_Gag-Pol_poly"/>
</dbReference>
<dbReference type="AlphaFoldDB" id="A0A8B9F309"/>
<evidence type="ECO:0000259" key="2">
    <source>
        <dbReference type="Pfam" id="PF02093"/>
    </source>
</evidence>
<name>A0A8B9F309_9PSIT</name>
<dbReference type="GO" id="GO:0019068">
    <property type="term" value="P:virion assembly"/>
    <property type="evidence" value="ECO:0007669"/>
    <property type="project" value="InterPro"/>
</dbReference>
<evidence type="ECO:0000256" key="1">
    <source>
        <dbReference type="SAM" id="MobiDB-lite"/>
    </source>
</evidence>
<accession>A0A8B9F309</accession>
<evidence type="ECO:0000313" key="4">
    <source>
        <dbReference type="Proteomes" id="UP000694522"/>
    </source>
</evidence>
<organism evidence="3 4">
    <name type="scientific">Amazona collaria</name>
    <name type="common">yellow-billed parrot</name>
    <dbReference type="NCBI Taxonomy" id="241587"/>
    <lineage>
        <taxon>Eukaryota</taxon>
        <taxon>Metazoa</taxon>
        <taxon>Chordata</taxon>
        <taxon>Craniata</taxon>
        <taxon>Vertebrata</taxon>
        <taxon>Euteleostomi</taxon>
        <taxon>Archelosauria</taxon>
        <taxon>Archosauria</taxon>
        <taxon>Dinosauria</taxon>
        <taxon>Saurischia</taxon>
        <taxon>Theropoda</taxon>
        <taxon>Coelurosauria</taxon>
        <taxon>Aves</taxon>
        <taxon>Neognathae</taxon>
        <taxon>Neoaves</taxon>
        <taxon>Telluraves</taxon>
        <taxon>Australaves</taxon>
        <taxon>Psittaciformes</taxon>
        <taxon>Psittacidae</taxon>
        <taxon>Amazona</taxon>
    </lineage>
</organism>
<dbReference type="InterPro" id="IPR010999">
    <property type="entry name" value="Retrovr_matrix"/>
</dbReference>
<dbReference type="Proteomes" id="UP000694522">
    <property type="component" value="Unplaced"/>
</dbReference>
<dbReference type="InterPro" id="IPR036875">
    <property type="entry name" value="Znf_CCHC_sf"/>
</dbReference>
<protein>
    <recommendedName>
        <fullName evidence="2">Core shell protein Gag P30 domain-containing protein</fullName>
    </recommendedName>
</protein>
<sequence length="478" mass="54462">MVVCISELSCLLAHRKEIGGPPGASVNKKTLIKYCNQWWPLYKLEDGEKWPLNGTLNYNTLLQLMLFLRREGKWDEVSYADMFFTLRNHPEWQIECGLGAPQDQMGLALERDNRKEGKGKLKRCCSACSIGQRCTRLGKAGDSGAGDLPEYYKPPVRQEPPQEESGDSEPNTPPGSPVSSHTRGRQRQEILQAPLRQAVGPGGDPVLIKVPFSSLDLETWKDVAKNYCSDPMGVTKHFQFLIKQHNPDWDDVQLLLDYLTETEKQLVLKMALDLASDQPKAKGENVKEHFPLQDPLWDPNRGAHMKMLNACRNWIITGMERAIPKTINWVILYAIRQGPKERPSEFLDKLRDTMRRHTPLDPGSEVGIQQLISVFMGQSTSDIRRKLQKLKVTESRNLEILLEEAWRAYSNKEEEDRRKDKQALVAALQEGKGFRTGEPRITLGRDQCALCRRRGHWKNECPRRRTGKGGIQASVEED</sequence>
<feature type="region of interest" description="Disordered" evidence="1">
    <location>
        <begin position="139"/>
        <end position="186"/>
    </location>
</feature>
<feature type="domain" description="Core shell protein Gag P30" evidence="2">
    <location>
        <begin position="216"/>
        <end position="409"/>
    </location>
</feature>
<dbReference type="InterPro" id="IPR003036">
    <property type="entry name" value="Gag_P30"/>
</dbReference>
<reference evidence="3" key="1">
    <citation type="submission" date="2025-08" db="UniProtKB">
        <authorList>
            <consortium name="Ensembl"/>
        </authorList>
    </citation>
    <scope>IDENTIFICATION</scope>
</reference>
<dbReference type="Pfam" id="PF02093">
    <property type="entry name" value="Gag_p30"/>
    <property type="match status" value="1"/>
</dbReference>
<reference evidence="3" key="2">
    <citation type="submission" date="2025-09" db="UniProtKB">
        <authorList>
            <consortium name="Ensembl"/>
        </authorList>
    </citation>
    <scope>IDENTIFICATION</scope>
</reference>